<keyword evidence="2" id="KW-1185">Reference proteome</keyword>
<dbReference type="AlphaFoldDB" id="A0A8R7VD81"/>
<proteinExistence type="predicted"/>
<evidence type="ECO:0000313" key="2">
    <source>
        <dbReference type="Proteomes" id="UP000015106"/>
    </source>
</evidence>
<sequence length="50" mass="5597">MEKTNFALSPGEKHICFIFPRALSASFLFSHCNLYIHGELTFTHHSGATS</sequence>
<protein>
    <submittedName>
        <fullName evidence="1">Uncharacterized protein</fullName>
    </submittedName>
</protein>
<dbReference type="EnsemblPlants" id="TuG1812S0001771300.01.T03">
    <property type="protein sequence ID" value="TuG1812S0001771300.01.T03.s_cds20810"/>
    <property type="gene ID" value="TuG1812S0001771300.01"/>
</dbReference>
<dbReference type="Proteomes" id="UP000015106">
    <property type="component" value="Unassembled WGS sequence"/>
</dbReference>
<reference evidence="1" key="2">
    <citation type="submission" date="2022-06" db="UniProtKB">
        <authorList>
            <consortium name="EnsemblPlants"/>
        </authorList>
    </citation>
    <scope>IDENTIFICATION</scope>
</reference>
<gene>
    <name evidence="1" type="primary">LOC125529476</name>
</gene>
<dbReference type="Gramene" id="TuG1812S0001771300.01.T03">
    <property type="protein sequence ID" value="TuG1812S0001771300.01.T03.s_cds20810"/>
    <property type="gene ID" value="TuG1812S0001771300.01"/>
</dbReference>
<reference evidence="2" key="1">
    <citation type="journal article" date="2013" name="Nature">
        <title>Draft genome of the wheat A-genome progenitor Triticum urartu.</title>
        <authorList>
            <person name="Ling H.Q."/>
            <person name="Zhao S."/>
            <person name="Liu D."/>
            <person name="Wang J."/>
            <person name="Sun H."/>
            <person name="Zhang C."/>
            <person name="Fan H."/>
            <person name="Li D."/>
            <person name="Dong L."/>
            <person name="Tao Y."/>
            <person name="Gao C."/>
            <person name="Wu H."/>
            <person name="Li Y."/>
            <person name="Cui Y."/>
            <person name="Guo X."/>
            <person name="Zheng S."/>
            <person name="Wang B."/>
            <person name="Yu K."/>
            <person name="Liang Q."/>
            <person name="Yang W."/>
            <person name="Lou X."/>
            <person name="Chen J."/>
            <person name="Feng M."/>
            <person name="Jian J."/>
            <person name="Zhang X."/>
            <person name="Luo G."/>
            <person name="Jiang Y."/>
            <person name="Liu J."/>
            <person name="Wang Z."/>
            <person name="Sha Y."/>
            <person name="Zhang B."/>
            <person name="Wu H."/>
            <person name="Tang D."/>
            <person name="Shen Q."/>
            <person name="Xue P."/>
            <person name="Zou S."/>
            <person name="Wang X."/>
            <person name="Liu X."/>
            <person name="Wang F."/>
            <person name="Yang Y."/>
            <person name="An X."/>
            <person name="Dong Z."/>
            <person name="Zhang K."/>
            <person name="Zhang X."/>
            <person name="Luo M.C."/>
            <person name="Dvorak J."/>
            <person name="Tong Y."/>
            <person name="Wang J."/>
            <person name="Yang H."/>
            <person name="Li Z."/>
            <person name="Wang D."/>
            <person name="Zhang A."/>
            <person name="Wang J."/>
        </authorList>
    </citation>
    <scope>NUCLEOTIDE SEQUENCE</scope>
    <source>
        <strain evidence="2">cv. G1812</strain>
    </source>
</reference>
<organism evidence="1 2">
    <name type="scientific">Triticum urartu</name>
    <name type="common">Red wild einkorn</name>
    <name type="synonym">Crithodium urartu</name>
    <dbReference type="NCBI Taxonomy" id="4572"/>
    <lineage>
        <taxon>Eukaryota</taxon>
        <taxon>Viridiplantae</taxon>
        <taxon>Streptophyta</taxon>
        <taxon>Embryophyta</taxon>
        <taxon>Tracheophyta</taxon>
        <taxon>Spermatophyta</taxon>
        <taxon>Magnoliopsida</taxon>
        <taxon>Liliopsida</taxon>
        <taxon>Poales</taxon>
        <taxon>Poaceae</taxon>
        <taxon>BOP clade</taxon>
        <taxon>Pooideae</taxon>
        <taxon>Triticodae</taxon>
        <taxon>Triticeae</taxon>
        <taxon>Triticinae</taxon>
        <taxon>Triticum</taxon>
    </lineage>
</organism>
<name>A0A8R7VD81_TRIUA</name>
<accession>A0A8R7VD81</accession>
<evidence type="ECO:0000313" key="1">
    <source>
        <dbReference type="EnsemblPlants" id="TuG1812S0001771300.01.T03.s_cds20810"/>
    </source>
</evidence>